<dbReference type="Pfam" id="PF00589">
    <property type="entry name" value="Phage_integrase"/>
    <property type="match status" value="1"/>
</dbReference>
<dbReference type="Proteomes" id="UP000598196">
    <property type="component" value="Unassembled WGS sequence"/>
</dbReference>
<protein>
    <submittedName>
        <fullName evidence="3">Integrase</fullName>
    </submittedName>
</protein>
<dbReference type="InterPro" id="IPR002104">
    <property type="entry name" value="Integrase_catalytic"/>
</dbReference>
<dbReference type="PROSITE" id="PS51898">
    <property type="entry name" value="TYR_RECOMBINASE"/>
    <property type="match status" value="1"/>
</dbReference>
<comment type="caution">
    <text evidence="3">The sequence shown here is derived from an EMBL/GenBank/DDBJ whole genome shotgun (WGS) entry which is preliminary data.</text>
</comment>
<dbReference type="GO" id="GO:0003677">
    <property type="term" value="F:DNA binding"/>
    <property type="evidence" value="ECO:0007669"/>
    <property type="project" value="InterPro"/>
</dbReference>
<dbReference type="OrthoDB" id="7222937at2"/>
<evidence type="ECO:0000313" key="3">
    <source>
        <dbReference type="EMBL" id="GGO39300.1"/>
    </source>
</evidence>
<reference evidence="3 4" key="1">
    <citation type="journal article" date="2014" name="Int. J. Syst. Evol. Microbiol.">
        <title>Complete genome sequence of Corynebacterium casei LMG S-19264T (=DSM 44701T), isolated from a smear-ripened cheese.</title>
        <authorList>
            <consortium name="US DOE Joint Genome Institute (JGI-PGF)"/>
            <person name="Walter F."/>
            <person name="Albersmeier A."/>
            <person name="Kalinowski J."/>
            <person name="Ruckert C."/>
        </authorList>
    </citation>
    <scope>NUCLEOTIDE SEQUENCE [LARGE SCALE GENOMIC DNA]</scope>
    <source>
        <strain evidence="3 4">CGMCC 1.7029</strain>
    </source>
</reference>
<evidence type="ECO:0000259" key="2">
    <source>
        <dbReference type="PROSITE" id="PS51898"/>
    </source>
</evidence>
<keyword evidence="1" id="KW-0233">DNA recombination</keyword>
<dbReference type="SUPFAM" id="SSF56349">
    <property type="entry name" value="DNA breaking-rejoining enzymes"/>
    <property type="match status" value="1"/>
</dbReference>
<evidence type="ECO:0000313" key="4">
    <source>
        <dbReference type="Proteomes" id="UP000598196"/>
    </source>
</evidence>
<dbReference type="InterPro" id="IPR013762">
    <property type="entry name" value="Integrase-like_cat_sf"/>
</dbReference>
<accession>A0A917YQY6</accession>
<organism evidence="3 4">
    <name type="scientific">Gemmobacter aquaticus</name>
    <dbReference type="NCBI Taxonomy" id="490185"/>
    <lineage>
        <taxon>Bacteria</taxon>
        <taxon>Pseudomonadati</taxon>
        <taxon>Pseudomonadota</taxon>
        <taxon>Alphaproteobacteria</taxon>
        <taxon>Rhodobacterales</taxon>
        <taxon>Paracoccaceae</taxon>
        <taxon>Gemmobacter</taxon>
    </lineage>
</organism>
<dbReference type="AlphaFoldDB" id="A0A917YQY6"/>
<proteinExistence type="predicted"/>
<dbReference type="GO" id="GO:0006310">
    <property type="term" value="P:DNA recombination"/>
    <property type="evidence" value="ECO:0007669"/>
    <property type="project" value="UniProtKB-KW"/>
</dbReference>
<gene>
    <name evidence="3" type="ORF">GCM10010991_37870</name>
</gene>
<sequence>MAIMRRGKGLSLRRRVPNRYASIEPRREIWLSLHTDSETIARQKESRVWQEQIEAWEARLAGDTAEAEARHAAARRLAEVRGYRYLSSADVAQLPRAELLDRIEGVAKRGVDPKEAAALLGGVKEPVISVTGALEVFWDLARDQVLGKSPDQERRWRNPRIKAVRNFVDVIGDKSLSEISRDDLIAFRSWWLNRLEEEGLSADSAMKDITHLTGVLRKVIEMRQLKVDLSLGGLGIKSREGAKRLPFSDGWIRDRLLAPGALDGMNDQERCILMVVINTGARLSEVAGLRAEEICLDHSVPHLSFQPIGRQLKSSNASRSIPLLGIALDAMRQFPEGFPRYRENSASLSAAMNKFLRSNALMETPRHTIYSLRHAFEDRMLAARIDERIRRDLMGHALARERYGLGASLAHAAELLVPISF</sequence>
<dbReference type="InterPro" id="IPR046668">
    <property type="entry name" value="DUF6538"/>
</dbReference>
<dbReference type="InterPro" id="IPR011010">
    <property type="entry name" value="DNA_brk_join_enz"/>
</dbReference>
<dbReference type="EMBL" id="BMLP01000021">
    <property type="protein sequence ID" value="GGO39300.1"/>
    <property type="molecule type" value="Genomic_DNA"/>
</dbReference>
<evidence type="ECO:0000256" key="1">
    <source>
        <dbReference type="ARBA" id="ARBA00023172"/>
    </source>
</evidence>
<name>A0A917YQY6_9RHOB</name>
<dbReference type="Gene3D" id="1.10.443.10">
    <property type="entry name" value="Intergrase catalytic core"/>
    <property type="match status" value="1"/>
</dbReference>
<dbReference type="GO" id="GO:0015074">
    <property type="term" value="P:DNA integration"/>
    <property type="evidence" value="ECO:0007669"/>
    <property type="project" value="InterPro"/>
</dbReference>
<feature type="domain" description="Tyr recombinase" evidence="2">
    <location>
        <begin position="240"/>
        <end position="417"/>
    </location>
</feature>
<keyword evidence="4" id="KW-1185">Reference proteome</keyword>
<dbReference type="Pfam" id="PF20172">
    <property type="entry name" value="DUF6538"/>
    <property type="match status" value="1"/>
</dbReference>